<dbReference type="EMBL" id="BMAU01021087">
    <property type="protein sequence ID" value="GFX90002.1"/>
    <property type="molecule type" value="Genomic_DNA"/>
</dbReference>
<feature type="compositionally biased region" description="Polar residues" evidence="1">
    <location>
        <begin position="114"/>
        <end position="123"/>
    </location>
</feature>
<reference evidence="2" key="1">
    <citation type="submission" date="2020-08" db="EMBL/GenBank/DDBJ databases">
        <title>Multicomponent nature underlies the extraordinary mechanical properties of spider dragline silk.</title>
        <authorList>
            <person name="Kono N."/>
            <person name="Nakamura H."/>
            <person name="Mori M."/>
            <person name="Yoshida Y."/>
            <person name="Ohtoshi R."/>
            <person name="Malay A.D."/>
            <person name="Moran D.A.P."/>
            <person name="Tomita M."/>
            <person name="Numata K."/>
            <person name="Arakawa K."/>
        </authorList>
    </citation>
    <scope>NUCLEOTIDE SEQUENCE</scope>
</reference>
<keyword evidence="3" id="KW-1185">Reference proteome</keyword>
<organism evidence="2 3">
    <name type="scientific">Trichonephila clavipes</name>
    <name type="common">Golden silk orbweaver</name>
    <name type="synonym">Nephila clavipes</name>
    <dbReference type="NCBI Taxonomy" id="2585209"/>
    <lineage>
        <taxon>Eukaryota</taxon>
        <taxon>Metazoa</taxon>
        <taxon>Ecdysozoa</taxon>
        <taxon>Arthropoda</taxon>
        <taxon>Chelicerata</taxon>
        <taxon>Arachnida</taxon>
        <taxon>Araneae</taxon>
        <taxon>Araneomorphae</taxon>
        <taxon>Entelegynae</taxon>
        <taxon>Araneoidea</taxon>
        <taxon>Nephilidae</taxon>
        <taxon>Trichonephila</taxon>
    </lineage>
</organism>
<gene>
    <name evidence="2" type="ORF">TNCV_887001</name>
</gene>
<name>A0A8X6UZS5_TRICX</name>
<proteinExistence type="predicted"/>
<evidence type="ECO:0000313" key="3">
    <source>
        <dbReference type="Proteomes" id="UP000887159"/>
    </source>
</evidence>
<feature type="region of interest" description="Disordered" evidence="1">
    <location>
        <begin position="112"/>
        <end position="139"/>
    </location>
</feature>
<evidence type="ECO:0000313" key="2">
    <source>
        <dbReference type="EMBL" id="GFX90002.1"/>
    </source>
</evidence>
<protein>
    <submittedName>
        <fullName evidence="2">Uncharacterized protein</fullName>
    </submittedName>
</protein>
<dbReference type="Proteomes" id="UP000887159">
    <property type="component" value="Unassembled WGS sequence"/>
</dbReference>
<accession>A0A8X6UZS5</accession>
<dbReference type="AlphaFoldDB" id="A0A8X6UZS5"/>
<sequence length="139" mass="15260">MIYSEVESVLGRGVATAVSAVSRIGGDKATGTPPCVTKVPLTWLSYLKKGPEGILIQGPLRTCYASGVRYKLRIVSECLLTSHQGHARTIGDRLRNFKPWSSDEDDTWAAEPSLNFQNHSNGKTFKPRQNKRASAISTR</sequence>
<evidence type="ECO:0000256" key="1">
    <source>
        <dbReference type="SAM" id="MobiDB-lite"/>
    </source>
</evidence>
<comment type="caution">
    <text evidence="2">The sequence shown here is derived from an EMBL/GenBank/DDBJ whole genome shotgun (WGS) entry which is preliminary data.</text>
</comment>